<dbReference type="PANTHER" id="PTHR46211:SF1">
    <property type="entry name" value="GLYCEROPHOSPHODIESTER PHOSPHODIESTERASE, CYTOPLASMIC"/>
    <property type="match status" value="1"/>
</dbReference>
<dbReference type="GO" id="GO:0006629">
    <property type="term" value="P:lipid metabolic process"/>
    <property type="evidence" value="ECO:0007669"/>
    <property type="project" value="InterPro"/>
</dbReference>
<dbReference type="EMBL" id="LLZS01000003">
    <property type="protein sequence ID" value="KUR72609.1"/>
    <property type="molecule type" value="Genomic_DNA"/>
</dbReference>
<organism evidence="2 3">
    <name type="scientific">Novosphingobium fuchskuhlense</name>
    <dbReference type="NCBI Taxonomy" id="1117702"/>
    <lineage>
        <taxon>Bacteria</taxon>
        <taxon>Pseudomonadati</taxon>
        <taxon>Pseudomonadota</taxon>
        <taxon>Alphaproteobacteria</taxon>
        <taxon>Sphingomonadales</taxon>
        <taxon>Sphingomonadaceae</taxon>
        <taxon>Novosphingobium</taxon>
    </lineage>
</organism>
<evidence type="ECO:0000313" key="2">
    <source>
        <dbReference type="EMBL" id="KUR72609.1"/>
    </source>
</evidence>
<reference evidence="2 3" key="1">
    <citation type="submission" date="2015-10" db="EMBL/GenBank/DDBJ databases">
        <title>Draft genome sequence of Novosphingobium fuchskuhlense DSM 25065 isolated from a surface water sample of the southwest basin of Lake Grosse Fuchskuhle.</title>
        <authorList>
            <person name="Ruckert C."/>
            <person name="Winkler A."/>
            <person name="Glaeser J."/>
            <person name="Grossart H.-P."/>
            <person name="Kalinowski J."/>
            <person name="Glaeser S."/>
        </authorList>
    </citation>
    <scope>NUCLEOTIDE SEQUENCE [LARGE SCALE GENOMIC DNA]</scope>
    <source>
        <strain evidence="2 3">FNE08-7</strain>
    </source>
</reference>
<evidence type="ECO:0000313" key="3">
    <source>
        <dbReference type="Proteomes" id="UP000058012"/>
    </source>
</evidence>
<dbReference type="Pfam" id="PF03009">
    <property type="entry name" value="GDPD"/>
    <property type="match status" value="1"/>
</dbReference>
<dbReference type="STRING" id="1117702.AQZ52_05030"/>
<protein>
    <submittedName>
        <fullName evidence="2">Glycerophosphodiester phosphodiesterase</fullName>
    </submittedName>
</protein>
<evidence type="ECO:0000259" key="1">
    <source>
        <dbReference type="PROSITE" id="PS51704"/>
    </source>
</evidence>
<dbReference type="InterPro" id="IPR017946">
    <property type="entry name" value="PLC-like_Pdiesterase_TIM-brl"/>
</dbReference>
<sequence length="268" mass="29674">MLYLLSILLDRLLAPPPQASKVAWLKGVTYAHRGLHGAGPEGKVRPENAMSAFAAAIEAGFGIECDVQRSSDGQAMVFHDWELDRLTAETGLVIERSAAKLAQIRIIGNDEDTIPSLRQLLDLVAGRVPLLIEVKTRPSTRIPAICLAVRRMLEGYRGPVAVMSFDPRVSRWFARHSSHIVRGLVMSEEGSRTLFARTRRHMMLWRAQPDFLAYDITDMPSRFAGSQQRRGFPVLTWTVDTPDLLERALKHGDGPIAEGAGITKAARS</sequence>
<dbReference type="InterPro" id="IPR030395">
    <property type="entry name" value="GP_PDE_dom"/>
</dbReference>
<proteinExistence type="predicted"/>
<accession>A0A117UXD4</accession>
<keyword evidence="3" id="KW-1185">Reference proteome</keyword>
<dbReference type="OrthoDB" id="384721at2"/>
<dbReference type="PANTHER" id="PTHR46211">
    <property type="entry name" value="GLYCEROPHOSPHORYL DIESTER PHOSPHODIESTERASE"/>
    <property type="match status" value="1"/>
</dbReference>
<dbReference type="PROSITE" id="PS51704">
    <property type="entry name" value="GP_PDE"/>
    <property type="match status" value="1"/>
</dbReference>
<comment type="caution">
    <text evidence="2">The sequence shown here is derived from an EMBL/GenBank/DDBJ whole genome shotgun (WGS) entry which is preliminary data.</text>
</comment>
<dbReference type="SUPFAM" id="SSF51695">
    <property type="entry name" value="PLC-like phosphodiesterases"/>
    <property type="match status" value="1"/>
</dbReference>
<feature type="domain" description="GP-PDE" evidence="1">
    <location>
        <begin position="27"/>
        <end position="268"/>
    </location>
</feature>
<dbReference type="GO" id="GO:0008081">
    <property type="term" value="F:phosphoric diester hydrolase activity"/>
    <property type="evidence" value="ECO:0007669"/>
    <property type="project" value="InterPro"/>
</dbReference>
<dbReference type="AlphaFoldDB" id="A0A117UXD4"/>
<gene>
    <name evidence="2" type="ORF">AQZ52_05030</name>
</gene>
<dbReference type="RefSeq" id="WP_067906942.1">
    <property type="nucleotide sequence ID" value="NZ_KQ954244.1"/>
</dbReference>
<name>A0A117UXD4_9SPHN</name>
<dbReference type="Gene3D" id="3.20.20.190">
    <property type="entry name" value="Phosphatidylinositol (PI) phosphodiesterase"/>
    <property type="match status" value="1"/>
</dbReference>
<dbReference type="Proteomes" id="UP000058012">
    <property type="component" value="Unassembled WGS sequence"/>
</dbReference>